<dbReference type="RefSeq" id="WP_307274537.1">
    <property type="nucleotide sequence ID" value="NZ_JAUSVX010000006.1"/>
</dbReference>
<evidence type="ECO:0000313" key="1">
    <source>
        <dbReference type="EMBL" id="MDQ0470506.1"/>
    </source>
</evidence>
<protein>
    <recommendedName>
        <fullName evidence="3">DUF721 domain-containing protein</fullName>
    </recommendedName>
</protein>
<accession>A0ABU0JAD3</accession>
<organism evidence="1 2">
    <name type="scientific">Labrys wisconsinensis</name>
    <dbReference type="NCBI Taxonomy" id="425677"/>
    <lineage>
        <taxon>Bacteria</taxon>
        <taxon>Pseudomonadati</taxon>
        <taxon>Pseudomonadota</taxon>
        <taxon>Alphaproteobacteria</taxon>
        <taxon>Hyphomicrobiales</taxon>
        <taxon>Xanthobacteraceae</taxon>
        <taxon>Labrys</taxon>
    </lineage>
</organism>
<proteinExistence type="predicted"/>
<reference evidence="1 2" key="1">
    <citation type="submission" date="2023-07" db="EMBL/GenBank/DDBJ databases">
        <title>Genomic Encyclopedia of Type Strains, Phase IV (KMG-IV): sequencing the most valuable type-strain genomes for metagenomic binning, comparative biology and taxonomic classification.</title>
        <authorList>
            <person name="Goeker M."/>
        </authorList>
    </citation>
    <scope>NUCLEOTIDE SEQUENCE [LARGE SCALE GENOMIC DNA]</scope>
    <source>
        <strain evidence="1 2">DSM 19619</strain>
    </source>
</reference>
<sequence>MNKPRTARPLAELVRPAIADALKAQGFAAADILTRWREIAGERLAAHSMPVRVLWPPRPKAALPEAAPQPATLVLKVESAFALEVEMSATQLVERVNAVFGWRCIGKLRLRQGPVEAPSPRVPPRPRPLDAAGERALATRIAGVEDEGLRAALERLGRGVLGGKAKMS</sequence>
<dbReference type="EMBL" id="JAUSVX010000006">
    <property type="protein sequence ID" value="MDQ0470506.1"/>
    <property type="molecule type" value="Genomic_DNA"/>
</dbReference>
<dbReference type="InterPro" id="IPR007922">
    <property type="entry name" value="DciA-like"/>
</dbReference>
<dbReference type="Proteomes" id="UP001242480">
    <property type="component" value="Unassembled WGS sequence"/>
</dbReference>
<gene>
    <name evidence="1" type="ORF">QO011_003525</name>
</gene>
<comment type="caution">
    <text evidence="1">The sequence shown here is derived from an EMBL/GenBank/DDBJ whole genome shotgun (WGS) entry which is preliminary data.</text>
</comment>
<evidence type="ECO:0008006" key="3">
    <source>
        <dbReference type="Google" id="ProtNLM"/>
    </source>
</evidence>
<dbReference type="InterPro" id="IPR010593">
    <property type="entry name" value="DUF1159"/>
</dbReference>
<dbReference type="Pfam" id="PF05258">
    <property type="entry name" value="DciA"/>
    <property type="match status" value="1"/>
</dbReference>
<dbReference type="PIRSF" id="PIRSF032064">
    <property type="entry name" value="UCP032064"/>
    <property type="match status" value="1"/>
</dbReference>
<keyword evidence="2" id="KW-1185">Reference proteome</keyword>
<name>A0ABU0JAD3_9HYPH</name>
<evidence type="ECO:0000313" key="2">
    <source>
        <dbReference type="Proteomes" id="UP001242480"/>
    </source>
</evidence>